<evidence type="ECO:0000313" key="2">
    <source>
        <dbReference type="Proteomes" id="UP000809273"/>
    </source>
</evidence>
<organism evidence="1 2">
    <name type="scientific">Candidatus Zymogenus saltonus</name>
    <dbReference type="NCBI Taxonomy" id="2844893"/>
    <lineage>
        <taxon>Bacteria</taxon>
        <taxon>Deltaproteobacteria</taxon>
        <taxon>Candidatus Zymogenia</taxon>
        <taxon>Candidatus Zymogeniales</taxon>
        <taxon>Candidatus Zymogenaceae</taxon>
        <taxon>Candidatus Zymogenus</taxon>
    </lineage>
</organism>
<dbReference type="InterPro" id="IPR021243">
    <property type="entry name" value="DUF2804"/>
</dbReference>
<protein>
    <submittedName>
        <fullName evidence="1">DUF2804 domain-containing protein</fullName>
    </submittedName>
</protein>
<reference evidence="1" key="2">
    <citation type="submission" date="2021-01" db="EMBL/GenBank/DDBJ databases">
        <authorList>
            <person name="Hahn C.R."/>
            <person name="Youssef N.H."/>
            <person name="Elshahed M."/>
        </authorList>
    </citation>
    <scope>NUCLEOTIDE SEQUENCE</scope>
    <source>
        <strain evidence="1">Zod_Metabat.24</strain>
    </source>
</reference>
<name>A0A9D8PQP7_9DELT</name>
<accession>A0A9D8PQP7</accession>
<evidence type="ECO:0000313" key="1">
    <source>
        <dbReference type="EMBL" id="MBN1574158.1"/>
    </source>
</evidence>
<reference evidence="1" key="1">
    <citation type="journal article" date="2021" name="Environ. Microbiol.">
        <title>Genomic characterization of three novel Desulfobacterota classes expand the metabolic and phylogenetic diversity of the phylum.</title>
        <authorList>
            <person name="Murphy C.L."/>
            <person name="Biggerstaff J."/>
            <person name="Eichhorn A."/>
            <person name="Ewing E."/>
            <person name="Shahan R."/>
            <person name="Soriano D."/>
            <person name="Stewart S."/>
            <person name="VanMol K."/>
            <person name="Walker R."/>
            <person name="Walters P."/>
            <person name="Elshahed M.S."/>
            <person name="Youssef N.H."/>
        </authorList>
    </citation>
    <scope>NUCLEOTIDE SEQUENCE</scope>
    <source>
        <strain evidence="1">Zod_Metabat.24</strain>
    </source>
</reference>
<dbReference type="PANTHER" id="PTHR35868:SF4">
    <property type="entry name" value="DUF2804 DOMAIN-CONTAINING PROTEIN"/>
    <property type="match status" value="1"/>
</dbReference>
<comment type="caution">
    <text evidence="1">The sequence shown here is derived from an EMBL/GenBank/DDBJ whole genome shotgun (WGS) entry which is preliminary data.</text>
</comment>
<dbReference type="PANTHER" id="PTHR35868">
    <property type="entry name" value="DUF2804 DOMAIN-CONTAINING PROTEIN-RELATED"/>
    <property type="match status" value="1"/>
</dbReference>
<dbReference type="Proteomes" id="UP000809273">
    <property type="component" value="Unassembled WGS sequence"/>
</dbReference>
<dbReference type="EMBL" id="JAFGIX010000068">
    <property type="protein sequence ID" value="MBN1574158.1"/>
    <property type="molecule type" value="Genomic_DNA"/>
</dbReference>
<gene>
    <name evidence="1" type="ORF">JW984_13255</name>
</gene>
<dbReference type="AlphaFoldDB" id="A0A9D8PQP7"/>
<sequence>MFKLKETPKRLVENGKVVEWGFFKTPFRDLNLLDIKIPGLPSFLNNFRLKEWQHYALIGGDFVLTFFFINGKYMSVSFCYFLDRNTGRFTEHHKNVPGGVAKLTWDLFNGDCRFKAGNYRMEFDNRLSEGKHRARISIKGTKKRPGIEAEIEMLEDLNKIQPLVSVVPIGQNRPMYTHKAAVPVRGEITYGERRISLNEKRDIILIDIQKTYYPFNTWWQWAAFAGYDKKGRLLAINLVKNMTTIDDEAYNENCLWVDGKLSKLSAVRFDFDAKDVTRPWKIETTDGKCSLVMRPMGERKGYINLGILVDDYHQPFGPYSGTVVDSKGVSYEIEDFFGVTEHHRARF</sequence>
<proteinExistence type="predicted"/>
<dbReference type="Pfam" id="PF10974">
    <property type="entry name" value="DUF2804"/>
    <property type="match status" value="1"/>
</dbReference>